<feature type="chain" id="PRO_5019477524" evidence="1">
    <location>
        <begin position="20"/>
        <end position="113"/>
    </location>
</feature>
<evidence type="ECO:0000256" key="1">
    <source>
        <dbReference type="SAM" id="SignalP"/>
    </source>
</evidence>
<name>A0A445CEF7_ARAHY</name>
<accession>A0A445CEF7</accession>
<comment type="caution">
    <text evidence="2">The sequence shown here is derived from an EMBL/GenBank/DDBJ whole genome shotgun (WGS) entry which is preliminary data.</text>
</comment>
<organism evidence="2 3">
    <name type="scientific">Arachis hypogaea</name>
    <name type="common">Peanut</name>
    <dbReference type="NCBI Taxonomy" id="3818"/>
    <lineage>
        <taxon>Eukaryota</taxon>
        <taxon>Viridiplantae</taxon>
        <taxon>Streptophyta</taxon>
        <taxon>Embryophyta</taxon>
        <taxon>Tracheophyta</taxon>
        <taxon>Spermatophyta</taxon>
        <taxon>Magnoliopsida</taxon>
        <taxon>eudicotyledons</taxon>
        <taxon>Gunneridae</taxon>
        <taxon>Pentapetalae</taxon>
        <taxon>rosids</taxon>
        <taxon>fabids</taxon>
        <taxon>Fabales</taxon>
        <taxon>Fabaceae</taxon>
        <taxon>Papilionoideae</taxon>
        <taxon>50 kb inversion clade</taxon>
        <taxon>dalbergioids sensu lato</taxon>
        <taxon>Dalbergieae</taxon>
        <taxon>Pterocarpus clade</taxon>
        <taxon>Arachis</taxon>
    </lineage>
</organism>
<evidence type="ECO:0000313" key="2">
    <source>
        <dbReference type="EMBL" id="RYR49336.1"/>
    </source>
</evidence>
<dbReference type="AlphaFoldDB" id="A0A445CEF7"/>
<gene>
    <name evidence="2" type="ORF">Ahy_A07g035803</name>
</gene>
<keyword evidence="1" id="KW-0732">Signal</keyword>
<evidence type="ECO:0000313" key="3">
    <source>
        <dbReference type="Proteomes" id="UP000289738"/>
    </source>
</evidence>
<keyword evidence="3" id="KW-1185">Reference proteome</keyword>
<reference evidence="2 3" key="1">
    <citation type="submission" date="2019-01" db="EMBL/GenBank/DDBJ databases">
        <title>Sequencing of cultivated peanut Arachis hypogaea provides insights into genome evolution and oil improvement.</title>
        <authorList>
            <person name="Chen X."/>
        </authorList>
    </citation>
    <scope>NUCLEOTIDE SEQUENCE [LARGE SCALE GENOMIC DNA]</scope>
    <source>
        <strain evidence="3">cv. Fuhuasheng</strain>
        <tissue evidence="2">Leaves</tissue>
    </source>
</reference>
<proteinExistence type="predicted"/>
<protein>
    <submittedName>
        <fullName evidence="2">Uncharacterized protein</fullName>
    </submittedName>
</protein>
<dbReference type="Proteomes" id="UP000289738">
    <property type="component" value="Chromosome A07"/>
</dbReference>
<feature type="signal peptide" evidence="1">
    <location>
        <begin position="1"/>
        <end position="19"/>
    </location>
</feature>
<dbReference type="EMBL" id="SDMP01000007">
    <property type="protein sequence ID" value="RYR49336.1"/>
    <property type="molecule type" value="Genomic_DNA"/>
</dbReference>
<sequence>MTLVFESFQMLCCIIHILASKTYQSFVIVAGGHRELNFVEKDEKNYTAREVQNKQSGFWFFSRGESPWSVNTSGMCFDENEEMLLNAFLPINARQCERITEDCMPTAIHRWCI</sequence>